<evidence type="ECO:0000256" key="1">
    <source>
        <dbReference type="SAM" id="SignalP"/>
    </source>
</evidence>
<organism evidence="2 3">
    <name type="scientific">Polyangium spumosum</name>
    <dbReference type="NCBI Taxonomy" id="889282"/>
    <lineage>
        <taxon>Bacteria</taxon>
        <taxon>Pseudomonadati</taxon>
        <taxon>Myxococcota</taxon>
        <taxon>Polyangia</taxon>
        <taxon>Polyangiales</taxon>
        <taxon>Polyangiaceae</taxon>
        <taxon>Polyangium</taxon>
    </lineage>
</organism>
<proteinExistence type="predicted"/>
<keyword evidence="1" id="KW-0732">Signal</keyword>
<evidence type="ECO:0000313" key="2">
    <source>
        <dbReference type="EMBL" id="MRG92483.1"/>
    </source>
</evidence>
<dbReference type="SUPFAM" id="SSF47240">
    <property type="entry name" value="Ferritin-like"/>
    <property type="match status" value="1"/>
</dbReference>
<dbReference type="Proteomes" id="UP000440224">
    <property type="component" value="Unassembled WGS sequence"/>
</dbReference>
<dbReference type="AlphaFoldDB" id="A0A6N7PKB1"/>
<dbReference type="RefSeq" id="WP_153819357.1">
    <property type="nucleotide sequence ID" value="NZ_WJIE01000003.1"/>
</dbReference>
<dbReference type="EMBL" id="WJIE01000003">
    <property type="protein sequence ID" value="MRG92483.1"/>
    <property type="molecule type" value="Genomic_DNA"/>
</dbReference>
<evidence type="ECO:0008006" key="4">
    <source>
        <dbReference type="Google" id="ProtNLM"/>
    </source>
</evidence>
<name>A0A6N7PKB1_9BACT</name>
<dbReference type="InterPro" id="IPR009078">
    <property type="entry name" value="Ferritin-like_SF"/>
</dbReference>
<feature type="signal peptide" evidence="1">
    <location>
        <begin position="1"/>
        <end position="21"/>
    </location>
</feature>
<comment type="caution">
    <text evidence="2">The sequence shown here is derived from an EMBL/GenBank/DDBJ whole genome shotgun (WGS) entry which is preliminary data.</text>
</comment>
<reference evidence="2 3" key="1">
    <citation type="submission" date="2019-10" db="EMBL/GenBank/DDBJ databases">
        <title>A soil myxobacterium in the family Polyangiaceae.</title>
        <authorList>
            <person name="Li Y."/>
            <person name="Wang J."/>
        </authorList>
    </citation>
    <scope>NUCLEOTIDE SEQUENCE [LARGE SCALE GENOMIC DNA]</scope>
    <source>
        <strain evidence="2 3">DSM 14734</strain>
    </source>
</reference>
<evidence type="ECO:0000313" key="3">
    <source>
        <dbReference type="Proteomes" id="UP000440224"/>
    </source>
</evidence>
<dbReference type="OrthoDB" id="5502251at2"/>
<gene>
    <name evidence="2" type="ORF">GF068_11170</name>
</gene>
<protein>
    <recommendedName>
        <fullName evidence="4">Ferritin-like domain-containing protein</fullName>
    </recommendedName>
</protein>
<sequence length="452" mass="45332">MTHVQNPSPLSLALFTRILRAAGLGAGATLALTAAACGGNVVIDAGAGGSGGSGGASGTGGGLGNAVSTSVGVGGAGGSLPCPNPPPPNAEYRLLCLPGSVGGDCPPLADVQNELMKQVHGTEECVGSGSCCYDVPGMGCQDLSISAQCCYHVAIVFELCEGRPFVVDGEARIARPSARADWTGEVGRGLAESPNLADLDTATRRALADHFTRAGLYEHASVASFARFVLELLGAGAPASLVSAAQEALSDEVRHAKLCFGLAGAYAGAPVGPGVLPMPEVAPRRTLAEIAVATALEGAVNETLAALVAGEEALRAADPAVKAALVSIAEDEATHAELAWRTLAWALEMGGAEVARALEAAFARATLPEAEDLAAPGADPDKLTAHGCLPALEKRDLMRRAMADVVQPAARTLLRHFVPSPGALAGDVSPVTTISSVSPISGGACNRASSSS</sequence>
<keyword evidence="3" id="KW-1185">Reference proteome</keyword>
<feature type="chain" id="PRO_5027054210" description="Ferritin-like domain-containing protein" evidence="1">
    <location>
        <begin position="22"/>
        <end position="452"/>
    </location>
</feature>
<accession>A0A6N7PKB1</accession>